<dbReference type="AlphaFoldDB" id="A0A2P2IUU5"/>
<name>A0A2P2IUU5_RHIMU</name>
<organism evidence="1">
    <name type="scientific">Rhizophora mucronata</name>
    <name type="common">Asiatic mangrove</name>
    <dbReference type="NCBI Taxonomy" id="61149"/>
    <lineage>
        <taxon>Eukaryota</taxon>
        <taxon>Viridiplantae</taxon>
        <taxon>Streptophyta</taxon>
        <taxon>Embryophyta</taxon>
        <taxon>Tracheophyta</taxon>
        <taxon>Spermatophyta</taxon>
        <taxon>Magnoliopsida</taxon>
        <taxon>eudicotyledons</taxon>
        <taxon>Gunneridae</taxon>
        <taxon>Pentapetalae</taxon>
        <taxon>rosids</taxon>
        <taxon>fabids</taxon>
        <taxon>Malpighiales</taxon>
        <taxon>Rhizophoraceae</taxon>
        <taxon>Rhizophora</taxon>
    </lineage>
</organism>
<protein>
    <submittedName>
        <fullName evidence="1">Far upstream element-binding protein 1 isoform X2</fullName>
    </submittedName>
</protein>
<reference evidence="1" key="1">
    <citation type="submission" date="2018-02" db="EMBL/GenBank/DDBJ databases">
        <title>Rhizophora mucronata_Transcriptome.</title>
        <authorList>
            <person name="Meera S.P."/>
            <person name="Sreeshan A."/>
            <person name="Augustine A."/>
        </authorList>
    </citation>
    <scope>NUCLEOTIDE SEQUENCE</scope>
    <source>
        <tissue evidence="1">Leaf</tissue>
    </source>
</reference>
<accession>A0A2P2IUU5</accession>
<sequence>MLGLSLFSNKLNQDHASLVRGIEQEGKLRQFRKFGTPCENQIEFGQFRYSLYAQVNCFPKVAFVSSNYKPISSLRTKSLRMTGPTS</sequence>
<proteinExistence type="predicted"/>
<dbReference type="EMBL" id="GGEC01004519">
    <property type="protein sequence ID" value="MBW85002.1"/>
    <property type="molecule type" value="Transcribed_RNA"/>
</dbReference>
<evidence type="ECO:0000313" key="1">
    <source>
        <dbReference type="EMBL" id="MBW85002.1"/>
    </source>
</evidence>